<evidence type="ECO:0000256" key="1">
    <source>
        <dbReference type="ARBA" id="ARBA00000085"/>
    </source>
</evidence>
<evidence type="ECO:0000256" key="8">
    <source>
        <dbReference type="ARBA" id="ARBA00022840"/>
    </source>
</evidence>
<evidence type="ECO:0000256" key="4">
    <source>
        <dbReference type="ARBA" id="ARBA00022553"/>
    </source>
</evidence>
<dbReference type="PROSITE" id="PS50109">
    <property type="entry name" value="HIS_KIN"/>
    <property type="match status" value="1"/>
</dbReference>
<keyword evidence="8" id="KW-0067">ATP-binding</keyword>
<comment type="catalytic activity">
    <reaction evidence="1">
        <text>ATP + protein L-histidine = ADP + protein N-phospho-L-histidine.</text>
        <dbReference type="EC" id="2.7.13.3"/>
    </reaction>
</comment>
<dbReference type="SUPFAM" id="SSF47384">
    <property type="entry name" value="Homodimeric domain of signal transducing histidine kinase"/>
    <property type="match status" value="1"/>
</dbReference>
<evidence type="ECO:0000256" key="11">
    <source>
        <dbReference type="SAM" id="Phobius"/>
    </source>
</evidence>
<dbReference type="SUPFAM" id="SSF55874">
    <property type="entry name" value="ATPase domain of HSP90 chaperone/DNA topoisomerase II/histidine kinase"/>
    <property type="match status" value="1"/>
</dbReference>
<evidence type="ECO:0000256" key="3">
    <source>
        <dbReference type="ARBA" id="ARBA00012438"/>
    </source>
</evidence>
<dbReference type="SMART" id="SM00387">
    <property type="entry name" value="HATPase_c"/>
    <property type="match status" value="1"/>
</dbReference>
<dbReference type="Pfam" id="PF02518">
    <property type="entry name" value="HATPase_c"/>
    <property type="match status" value="1"/>
</dbReference>
<name>A0A7W3XQV0_9BACL</name>
<evidence type="ECO:0000259" key="12">
    <source>
        <dbReference type="PROSITE" id="PS50109"/>
    </source>
</evidence>
<dbReference type="EC" id="2.7.13.3" evidence="3"/>
<keyword evidence="6" id="KW-0547">Nucleotide-binding</keyword>
<dbReference type="FunFam" id="3.30.565.10:FF:000006">
    <property type="entry name" value="Sensor histidine kinase WalK"/>
    <property type="match status" value="1"/>
</dbReference>
<dbReference type="SMART" id="SM00388">
    <property type="entry name" value="HisKA"/>
    <property type="match status" value="1"/>
</dbReference>
<dbReference type="EMBL" id="JACJIP010000006">
    <property type="protein sequence ID" value="MBA9084874.1"/>
    <property type="molecule type" value="Genomic_DNA"/>
</dbReference>
<dbReference type="GO" id="GO:0005524">
    <property type="term" value="F:ATP binding"/>
    <property type="evidence" value="ECO:0007669"/>
    <property type="project" value="UniProtKB-KW"/>
</dbReference>
<feature type="transmembrane region" description="Helical" evidence="11">
    <location>
        <begin position="12"/>
        <end position="32"/>
    </location>
</feature>
<dbReference type="PANTHER" id="PTHR45453">
    <property type="entry name" value="PHOSPHATE REGULON SENSOR PROTEIN PHOR"/>
    <property type="match status" value="1"/>
</dbReference>
<dbReference type="InterPro" id="IPR036890">
    <property type="entry name" value="HATPase_C_sf"/>
</dbReference>
<sequence>MLQKVRWRLTLINISVIGGILMIFSLAIFLGSPRNEAVIMNRLWQVAENDGPLDTEHGFLKRADRNEDLVYVKMDIAGKITEQSFSDQYSIEQTRTMIQTAANSGEYSGKLQMSNHNIFYFLKVNLDKEQGTVWVMEKESGGLSSFLLESIPLILLILLLVFMGSLFISGKALIPVTKAWEKQINFTADASHELRTPLAVIQTNLEIVLGNSNESVESQRKWLDHIMIENTRLTNLVNDLLTLSRADSSEHTLSKNLMLLDTVLLEAIIPFESQAMSKGIDLLYDLEPEIYFWGDSNRLKQLIVILIDNALQYTNRSGRIHVHLIKKDKGVELSVSDTGVGIAEEHMDKIFDRFYRGDKARVRNGGGSGLGLAIAKWIVEEHNGFIRVKSILGEGSVFSVHLPIVES</sequence>
<dbReference type="InterPro" id="IPR005467">
    <property type="entry name" value="His_kinase_dom"/>
</dbReference>
<feature type="transmembrane region" description="Helical" evidence="11">
    <location>
        <begin position="146"/>
        <end position="168"/>
    </location>
</feature>
<dbReference type="InterPro" id="IPR003594">
    <property type="entry name" value="HATPase_dom"/>
</dbReference>
<dbReference type="Gene3D" id="1.10.287.130">
    <property type="match status" value="1"/>
</dbReference>
<keyword evidence="10 11" id="KW-0472">Membrane</keyword>
<dbReference type="RefSeq" id="WP_182534846.1">
    <property type="nucleotide sequence ID" value="NZ_JACJIP010000006.1"/>
</dbReference>
<dbReference type="FunFam" id="1.10.287.130:FF:000001">
    <property type="entry name" value="Two-component sensor histidine kinase"/>
    <property type="match status" value="1"/>
</dbReference>
<dbReference type="PANTHER" id="PTHR45453:SF1">
    <property type="entry name" value="PHOSPHATE REGULON SENSOR PROTEIN PHOR"/>
    <property type="match status" value="1"/>
</dbReference>
<gene>
    <name evidence="13" type="ORF">FHR92_001335</name>
</gene>
<reference evidence="13 14" key="1">
    <citation type="submission" date="2020-08" db="EMBL/GenBank/DDBJ databases">
        <title>Genomic Encyclopedia of Type Strains, Phase III (KMG-III): the genomes of soil and plant-associated and newly described type strains.</title>
        <authorList>
            <person name="Whitman W."/>
        </authorList>
    </citation>
    <scope>NUCLEOTIDE SEQUENCE [LARGE SCALE GENOMIC DNA]</scope>
    <source>
        <strain evidence="13 14">CECT 8693</strain>
    </source>
</reference>
<evidence type="ECO:0000256" key="5">
    <source>
        <dbReference type="ARBA" id="ARBA00022679"/>
    </source>
</evidence>
<dbReference type="AlphaFoldDB" id="A0A7W3XQV0"/>
<dbReference type="InterPro" id="IPR003661">
    <property type="entry name" value="HisK_dim/P_dom"/>
</dbReference>
<keyword evidence="4" id="KW-0597">Phosphoprotein</keyword>
<dbReference type="GO" id="GO:0005886">
    <property type="term" value="C:plasma membrane"/>
    <property type="evidence" value="ECO:0007669"/>
    <property type="project" value="UniProtKB-SubCell"/>
</dbReference>
<keyword evidence="9" id="KW-0902">Two-component regulatory system</keyword>
<organism evidence="13 14">
    <name type="scientific">Fontibacillus solani</name>
    <dbReference type="NCBI Taxonomy" id="1572857"/>
    <lineage>
        <taxon>Bacteria</taxon>
        <taxon>Bacillati</taxon>
        <taxon>Bacillota</taxon>
        <taxon>Bacilli</taxon>
        <taxon>Bacillales</taxon>
        <taxon>Paenibacillaceae</taxon>
        <taxon>Fontibacillus</taxon>
    </lineage>
</organism>
<keyword evidence="11" id="KW-0812">Transmembrane</keyword>
<dbReference type="CDD" id="cd00082">
    <property type="entry name" value="HisKA"/>
    <property type="match status" value="1"/>
</dbReference>
<protein>
    <recommendedName>
        <fullName evidence="3">histidine kinase</fullName>
        <ecNumber evidence="3">2.7.13.3</ecNumber>
    </recommendedName>
</protein>
<dbReference type="InterPro" id="IPR050351">
    <property type="entry name" value="BphY/WalK/GraS-like"/>
</dbReference>
<dbReference type="GO" id="GO:0016036">
    <property type="term" value="P:cellular response to phosphate starvation"/>
    <property type="evidence" value="ECO:0007669"/>
    <property type="project" value="TreeGrafter"/>
</dbReference>
<dbReference type="GO" id="GO:0004721">
    <property type="term" value="F:phosphoprotein phosphatase activity"/>
    <property type="evidence" value="ECO:0007669"/>
    <property type="project" value="TreeGrafter"/>
</dbReference>
<dbReference type="InterPro" id="IPR036097">
    <property type="entry name" value="HisK_dim/P_sf"/>
</dbReference>
<keyword evidence="7 13" id="KW-0418">Kinase</keyword>
<dbReference type="Proteomes" id="UP000567067">
    <property type="component" value="Unassembled WGS sequence"/>
</dbReference>
<evidence type="ECO:0000313" key="13">
    <source>
        <dbReference type="EMBL" id="MBA9084874.1"/>
    </source>
</evidence>
<comment type="caution">
    <text evidence="13">The sequence shown here is derived from an EMBL/GenBank/DDBJ whole genome shotgun (WGS) entry which is preliminary data.</text>
</comment>
<dbReference type="InterPro" id="IPR004358">
    <property type="entry name" value="Sig_transdc_His_kin-like_C"/>
</dbReference>
<dbReference type="Pfam" id="PF00512">
    <property type="entry name" value="HisKA"/>
    <property type="match status" value="1"/>
</dbReference>
<dbReference type="Gene3D" id="3.30.565.10">
    <property type="entry name" value="Histidine kinase-like ATPase, C-terminal domain"/>
    <property type="match status" value="1"/>
</dbReference>
<evidence type="ECO:0000256" key="7">
    <source>
        <dbReference type="ARBA" id="ARBA00022777"/>
    </source>
</evidence>
<keyword evidence="14" id="KW-1185">Reference proteome</keyword>
<accession>A0A7W3XQV0</accession>
<evidence type="ECO:0000256" key="10">
    <source>
        <dbReference type="ARBA" id="ARBA00023136"/>
    </source>
</evidence>
<dbReference type="GO" id="GO:0000155">
    <property type="term" value="F:phosphorelay sensor kinase activity"/>
    <property type="evidence" value="ECO:0007669"/>
    <property type="project" value="InterPro"/>
</dbReference>
<evidence type="ECO:0000256" key="2">
    <source>
        <dbReference type="ARBA" id="ARBA00004651"/>
    </source>
</evidence>
<evidence type="ECO:0000256" key="6">
    <source>
        <dbReference type="ARBA" id="ARBA00022741"/>
    </source>
</evidence>
<evidence type="ECO:0000256" key="9">
    <source>
        <dbReference type="ARBA" id="ARBA00023012"/>
    </source>
</evidence>
<evidence type="ECO:0000313" key="14">
    <source>
        <dbReference type="Proteomes" id="UP000567067"/>
    </source>
</evidence>
<dbReference type="PRINTS" id="PR00344">
    <property type="entry name" value="BCTRLSENSOR"/>
</dbReference>
<keyword evidence="5" id="KW-0808">Transferase</keyword>
<feature type="domain" description="Histidine kinase" evidence="12">
    <location>
        <begin position="189"/>
        <end position="406"/>
    </location>
</feature>
<keyword evidence="11" id="KW-1133">Transmembrane helix</keyword>
<proteinExistence type="predicted"/>
<comment type="subcellular location">
    <subcellularLocation>
        <location evidence="2">Cell membrane</location>
        <topology evidence="2">Multi-pass membrane protein</topology>
    </subcellularLocation>
</comment>